<keyword evidence="1" id="KW-1133">Transmembrane helix</keyword>
<evidence type="ECO:0000313" key="2">
    <source>
        <dbReference type="EMBL" id="KUO95224.1"/>
    </source>
</evidence>
<gene>
    <name evidence="2" type="ORF">ATW55_13870</name>
</gene>
<feature type="transmembrane region" description="Helical" evidence="1">
    <location>
        <begin position="72"/>
        <end position="89"/>
    </location>
</feature>
<accession>A0A124IVT1</accession>
<keyword evidence="1" id="KW-0472">Membrane</keyword>
<evidence type="ECO:0000256" key="1">
    <source>
        <dbReference type="SAM" id="Phobius"/>
    </source>
</evidence>
<evidence type="ECO:0008006" key="4">
    <source>
        <dbReference type="Google" id="ProtNLM"/>
    </source>
</evidence>
<feature type="transmembrane region" description="Helical" evidence="1">
    <location>
        <begin position="215"/>
        <end position="233"/>
    </location>
</feature>
<feature type="transmembrane region" description="Helical" evidence="1">
    <location>
        <begin position="269"/>
        <end position="287"/>
    </location>
</feature>
<dbReference type="InterPro" id="IPR051533">
    <property type="entry name" value="WaaL-like"/>
</dbReference>
<feature type="transmembrane region" description="Helical" evidence="1">
    <location>
        <begin position="299"/>
        <end position="318"/>
    </location>
</feature>
<organism evidence="2 3">
    <name type="scientific">Ferroacidibacillus organovorans</name>
    <dbReference type="NCBI Taxonomy" id="1765683"/>
    <lineage>
        <taxon>Bacteria</taxon>
        <taxon>Bacillati</taxon>
        <taxon>Bacillota</taxon>
        <taxon>Bacilli</taxon>
        <taxon>Bacillales</taxon>
        <taxon>Alicyclobacillaceae</taxon>
        <taxon>Ferroacidibacillus</taxon>
    </lineage>
</organism>
<comment type="caution">
    <text evidence="2">The sequence shown here is derived from an EMBL/GenBank/DDBJ whole genome shotgun (WGS) entry which is preliminary data.</text>
</comment>
<dbReference type="PANTHER" id="PTHR37422:SF13">
    <property type="entry name" value="LIPOPOLYSACCHARIDE BIOSYNTHESIS PROTEIN PA4999-RELATED"/>
    <property type="match status" value="1"/>
</dbReference>
<protein>
    <recommendedName>
        <fullName evidence="4">O-antigen polymerase</fullName>
    </recommendedName>
</protein>
<keyword evidence="3" id="KW-1185">Reference proteome</keyword>
<feature type="transmembrane region" description="Helical" evidence="1">
    <location>
        <begin position="95"/>
        <end position="112"/>
    </location>
</feature>
<feature type="transmembrane region" description="Helical" evidence="1">
    <location>
        <begin position="401"/>
        <end position="422"/>
    </location>
</feature>
<dbReference type="PANTHER" id="PTHR37422">
    <property type="entry name" value="TEICHURONIC ACID BIOSYNTHESIS PROTEIN TUAE"/>
    <property type="match status" value="1"/>
</dbReference>
<feature type="transmembrane region" description="Helical" evidence="1">
    <location>
        <begin position="191"/>
        <end position="209"/>
    </location>
</feature>
<dbReference type="OrthoDB" id="1808577at2"/>
<dbReference type="Proteomes" id="UP000053557">
    <property type="component" value="Unassembled WGS sequence"/>
</dbReference>
<sequence>MKFRQALDVPDGPLGFRTLTTLTILALFLVVTPWYAGLFFTPSATIVVTLLLLGAIVALFRDDLDLHPTRPALWVLMYGAYAMLTNLWATSVVLSLQVTLTAAAGAAVFVVAQRYGYAVRNVLVLLLLLLNPILYVFGMGAAVSWWSANNAVYGSHLLASVFQYHNTYGAVALAIAALGLTAGYRGARCTVWNFVGTLAFTTGLAAVVGTYSRVVWVYTPFVLLALFISRAALFKRKRVVWYDVALTLLGLASGYVTVKALQSGHAKDVVIALALLLVGSFLAERFLRPWVFERMDVRASRGVGIGLVALLLLGGYLLRHHLSGHGSASILQRLHAISFHSVSLQERFYYYKNALAMWLAAPLFGAGGNAWMSHFQAYQTLPYWSKQVHSVLFDQLLDGGVVQLLLFGVSISLGIAQTIRVLRAAENLREKMSALGFLIAALILLTHAFLDFDFSYAYYEVLFWMMLGLAGTARLAQEGAKIAQTPLAPLRAQRMARQRRMQSYAITVALLVFFVFGGMMSGSQVAFGMMTTPGYVSKANLAEVQTSTALTPYDDNAEFTLAKFDYQMLQYGQGQAYGGQALAALRVAAATGAWDPSMLTQCAVLAYQMGDYTDALNWSHAAIGVGRFNQAAYENAMAIKLFVSARALKTDPAGAKQGLQGVTQLFRTINAEAKVSDPALFPAEIPLAENATVQVYEGLALALLGQYKASESTLNPFLTANRDQPAVNLYLTAMAIDEAGLKQSVLRNVTMQEMKKEPGALQEYQFINADR</sequence>
<feature type="transmembrane region" description="Helical" evidence="1">
    <location>
        <begin position="167"/>
        <end position="184"/>
    </location>
</feature>
<feature type="transmembrane region" description="Helical" evidence="1">
    <location>
        <begin position="37"/>
        <end position="60"/>
    </location>
</feature>
<feature type="transmembrane region" description="Helical" evidence="1">
    <location>
        <begin position="434"/>
        <end position="450"/>
    </location>
</feature>
<dbReference type="EMBL" id="LPVJ01000054">
    <property type="protein sequence ID" value="KUO95224.1"/>
    <property type="molecule type" value="Genomic_DNA"/>
</dbReference>
<feature type="transmembrane region" description="Helical" evidence="1">
    <location>
        <begin position="124"/>
        <end position="147"/>
    </location>
</feature>
<evidence type="ECO:0000313" key="3">
    <source>
        <dbReference type="Proteomes" id="UP000053557"/>
    </source>
</evidence>
<proteinExistence type="predicted"/>
<keyword evidence="1" id="KW-0812">Transmembrane</keyword>
<feature type="transmembrane region" description="Helical" evidence="1">
    <location>
        <begin position="12"/>
        <end position="31"/>
    </location>
</feature>
<feature type="transmembrane region" description="Helical" evidence="1">
    <location>
        <begin position="240"/>
        <end position="257"/>
    </location>
</feature>
<feature type="transmembrane region" description="Helical" evidence="1">
    <location>
        <begin position="504"/>
        <end position="527"/>
    </location>
</feature>
<name>A0A124IVT1_9BACL</name>
<dbReference type="AlphaFoldDB" id="A0A124IVT1"/>
<feature type="transmembrane region" description="Helical" evidence="1">
    <location>
        <begin position="456"/>
        <end position="476"/>
    </location>
</feature>
<dbReference type="RefSeq" id="WP_067717792.1">
    <property type="nucleotide sequence ID" value="NZ_LPVJ01000054.1"/>
</dbReference>
<reference evidence="2 3" key="1">
    <citation type="submission" date="2015-12" db="EMBL/GenBank/DDBJ databases">
        <title>Draft genome sequence of Acidibacillus ferrooxidans ITV001, isolated from a chalcopyrite acid mine drainage site in Brazil.</title>
        <authorList>
            <person name="Dall'Agnol H."/>
            <person name="Nancucheo I."/>
            <person name="Johnson B."/>
            <person name="Oliveira R."/>
            <person name="Leite L."/>
            <person name="Pylro V."/>
            <person name="Nunes G.L."/>
            <person name="Tzotzos G."/>
            <person name="Fernandes G.R."/>
            <person name="Dutra J."/>
            <person name="Orellana S.C."/>
            <person name="Oliveira G."/>
        </authorList>
    </citation>
    <scope>NUCLEOTIDE SEQUENCE [LARGE SCALE GENOMIC DNA]</scope>
    <source>
        <strain evidence="3">ITV01</strain>
    </source>
</reference>